<name>A0ABX7C5G5_9HYPH</name>
<gene>
    <name evidence="2" type="ORF">JI748_14665</name>
</gene>
<feature type="transmembrane region" description="Helical" evidence="1">
    <location>
        <begin position="168"/>
        <end position="186"/>
    </location>
</feature>
<keyword evidence="1" id="KW-0812">Transmembrane</keyword>
<dbReference type="EMBL" id="CP068046">
    <property type="protein sequence ID" value="QQR38972.1"/>
    <property type="molecule type" value="Genomic_DNA"/>
</dbReference>
<dbReference type="RefSeq" id="WP_201632261.1">
    <property type="nucleotide sequence ID" value="NZ_CP068046.1"/>
</dbReference>
<feature type="transmembrane region" description="Helical" evidence="1">
    <location>
        <begin position="146"/>
        <end position="163"/>
    </location>
</feature>
<keyword evidence="1" id="KW-1133">Transmembrane helix</keyword>
<accession>A0ABX7C5G5</accession>
<feature type="transmembrane region" description="Helical" evidence="1">
    <location>
        <begin position="46"/>
        <end position="63"/>
    </location>
</feature>
<evidence type="ECO:0000313" key="2">
    <source>
        <dbReference type="EMBL" id="QQR38972.1"/>
    </source>
</evidence>
<dbReference type="Proteomes" id="UP000595857">
    <property type="component" value="Chromosome"/>
</dbReference>
<organism evidence="2 3">
    <name type="scientific">Devosia rhizoryzae</name>
    <dbReference type="NCBI Taxonomy" id="2774137"/>
    <lineage>
        <taxon>Bacteria</taxon>
        <taxon>Pseudomonadati</taxon>
        <taxon>Pseudomonadota</taxon>
        <taxon>Alphaproteobacteria</taxon>
        <taxon>Hyphomicrobiales</taxon>
        <taxon>Devosiaceae</taxon>
        <taxon>Devosia</taxon>
    </lineage>
</organism>
<evidence type="ECO:0000256" key="1">
    <source>
        <dbReference type="SAM" id="Phobius"/>
    </source>
</evidence>
<protein>
    <submittedName>
        <fullName evidence="2">Uncharacterized protein</fullName>
    </submittedName>
</protein>
<sequence length="187" mass="21379">MEQNADIPIYVQIISGTILSVALVNLLTGAVRFVQEPRTHKFNALHGLWIVFLLLSIFIFWWQEGLAYSSVVWTFELYLFQIVYCSTFLFMTAMLLPESVEEYGTHYDYLITRRAWFYGSLIVTFLLDIGNVTIKMGWNEVVGDPVYMTMNSIAVLLLLGGILTVNRWVHLAIAIVFLAVTIWTIVG</sequence>
<feature type="transmembrane region" description="Helical" evidence="1">
    <location>
        <begin position="12"/>
        <end position="34"/>
    </location>
</feature>
<feature type="transmembrane region" description="Helical" evidence="1">
    <location>
        <begin position="75"/>
        <end position="96"/>
    </location>
</feature>
<keyword evidence="1" id="KW-0472">Membrane</keyword>
<feature type="transmembrane region" description="Helical" evidence="1">
    <location>
        <begin position="116"/>
        <end position="134"/>
    </location>
</feature>
<reference evidence="2 3" key="1">
    <citation type="submission" date="2021-01" db="EMBL/GenBank/DDBJ databases">
        <title>Genome seq and assembly of Devosia sp. LEGU1.</title>
        <authorList>
            <person name="Chhetri G."/>
        </authorList>
    </citation>
    <scope>NUCLEOTIDE SEQUENCE [LARGE SCALE GENOMIC DNA]</scope>
    <source>
        <strain evidence="2 3">LEGU1</strain>
    </source>
</reference>
<keyword evidence="3" id="KW-1185">Reference proteome</keyword>
<proteinExistence type="predicted"/>
<evidence type="ECO:0000313" key="3">
    <source>
        <dbReference type="Proteomes" id="UP000595857"/>
    </source>
</evidence>